<evidence type="ECO:0000313" key="2">
    <source>
        <dbReference type="Proteomes" id="UP000282028"/>
    </source>
</evidence>
<accession>A0A3M8BY18</accession>
<dbReference type="Proteomes" id="UP000282028">
    <property type="component" value="Unassembled WGS sequence"/>
</dbReference>
<comment type="caution">
    <text evidence="1">The sequence shown here is derived from an EMBL/GenBank/DDBJ whole genome shotgun (WGS) entry which is preliminary data.</text>
</comment>
<dbReference type="AlphaFoldDB" id="A0A3M8BY18"/>
<keyword evidence="2" id="KW-1185">Reference proteome</keyword>
<dbReference type="EMBL" id="RHHR01000045">
    <property type="protein sequence ID" value="RNB68342.1"/>
    <property type="molecule type" value="Genomic_DNA"/>
</dbReference>
<reference evidence="1 2" key="1">
    <citation type="submission" date="2018-10" db="EMBL/GenBank/DDBJ databases">
        <title>Phylogenomics of Brevibacillus.</title>
        <authorList>
            <person name="Dunlap C."/>
        </authorList>
    </citation>
    <scope>NUCLEOTIDE SEQUENCE [LARGE SCALE GENOMIC DNA]</scope>
    <source>
        <strain evidence="1 2">JCM 12215</strain>
    </source>
</reference>
<protein>
    <submittedName>
        <fullName evidence="1">Uncharacterized protein</fullName>
    </submittedName>
</protein>
<dbReference type="RefSeq" id="WP_122910922.1">
    <property type="nucleotide sequence ID" value="NZ_CBCSBE010000019.1"/>
</dbReference>
<organism evidence="1 2">
    <name type="scientific">Brevibacillus invocatus</name>
    <dbReference type="NCBI Taxonomy" id="173959"/>
    <lineage>
        <taxon>Bacteria</taxon>
        <taxon>Bacillati</taxon>
        <taxon>Bacillota</taxon>
        <taxon>Bacilli</taxon>
        <taxon>Bacillales</taxon>
        <taxon>Paenibacillaceae</taxon>
        <taxon>Brevibacillus</taxon>
    </lineage>
</organism>
<sequence>MAYSDQYESKLIASDSEFSEDNSKTTTKVVFHSAKYSMEDLKKEAPVIVKGKVIDSKKTERVDMNNNEDNDGDVDEVEFTDRVFKVQKVYKGTDVIKHTSFPKIKTIDDLEKEL</sequence>
<evidence type="ECO:0000313" key="1">
    <source>
        <dbReference type="EMBL" id="RNB68342.1"/>
    </source>
</evidence>
<proteinExistence type="predicted"/>
<gene>
    <name evidence="1" type="ORF">EDM52_21095</name>
</gene>
<name>A0A3M8BY18_9BACL</name>